<evidence type="ECO:0000313" key="1">
    <source>
        <dbReference type="EMBL" id="GCA66501.1"/>
    </source>
</evidence>
<keyword evidence="2" id="KW-1185">Reference proteome</keyword>
<dbReference type="RefSeq" id="WP_117602635.1">
    <property type="nucleotide sequence ID" value="NZ_BHGK01000001.1"/>
</dbReference>
<gene>
    <name evidence="1" type="ORF">KGMB01110_09370</name>
</gene>
<organism evidence="1 2">
    <name type="scientific">Mediterraneibacter butyricigenes</name>
    <dbReference type="NCBI Taxonomy" id="2316025"/>
    <lineage>
        <taxon>Bacteria</taxon>
        <taxon>Bacillati</taxon>
        <taxon>Bacillota</taxon>
        <taxon>Clostridia</taxon>
        <taxon>Lachnospirales</taxon>
        <taxon>Lachnospiraceae</taxon>
        <taxon>Mediterraneibacter</taxon>
    </lineage>
</organism>
<name>A0A391NZ63_9FIRM</name>
<dbReference type="Proteomes" id="UP000265643">
    <property type="component" value="Unassembled WGS sequence"/>
</dbReference>
<evidence type="ECO:0000313" key="2">
    <source>
        <dbReference type="Proteomes" id="UP000265643"/>
    </source>
</evidence>
<proteinExistence type="predicted"/>
<accession>A0A391NZ63</accession>
<dbReference type="AlphaFoldDB" id="A0A391NZ63"/>
<comment type="caution">
    <text evidence="1">The sequence shown here is derived from an EMBL/GenBank/DDBJ whole genome shotgun (WGS) entry which is preliminary data.</text>
</comment>
<reference evidence="2" key="1">
    <citation type="submission" date="2018-09" db="EMBL/GenBank/DDBJ databases">
        <title>Draft Genome Sequence of Mediterraneibacter sp. KCTC 15684.</title>
        <authorList>
            <person name="Kim J.S."/>
            <person name="Han K.I."/>
            <person name="Suh M.K."/>
            <person name="Lee K.C."/>
            <person name="Eom M.K."/>
            <person name="Lee J.H."/>
            <person name="Park S.H."/>
            <person name="Kang S.W."/>
            <person name="Park J.E."/>
            <person name="Oh B.S."/>
            <person name="Yu S.Y."/>
            <person name="Choi S.H."/>
            <person name="Lee D.H."/>
            <person name="Yoon H."/>
            <person name="Kim B."/>
            <person name="Yang S.J."/>
            <person name="Lee J.S."/>
        </authorList>
    </citation>
    <scope>NUCLEOTIDE SEQUENCE [LARGE SCALE GENOMIC DNA]</scope>
    <source>
        <strain evidence="2">KCTC 15684</strain>
    </source>
</reference>
<sequence>MGNVAKLKNLNELKDGIQKQWIWGSKDKFSLSCDYLQKVNYSIQDLNAEIHNLQEPTRKEIIYVIVLVGWICEAVDSIYKILRKEIIDYLDMKDDEKLRQAKKYFKAIRSFVVAHPLSTSRHEAYGMDGDLICVDVRNRTTKLTEMFEDPSSWLFLTLDGLHENAKDVTSDFILYVYSEKLDQMKYFKYIRVNFSDLYYVAQLQIDRIYALDLKLRKLTKKKVGIQ</sequence>
<dbReference type="EMBL" id="BHGK01000001">
    <property type="protein sequence ID" value="GCA66501.1"/>
    <property type="molecule type" value="Genomic_DNA"/>
</dbReference>
<protein>
    <submittedName>
        <fullName evidence="1">Uncharacterized protein</fullName>
    </submittedName>
</protein>